<keyword evidence="1" id="KW-1133">Transmembrane helix</keyword>
<organism evidence="2 3">
    <name type="scientific">Desulfonema limicola</name>
    <dbReference type="NCBI Taxonomy" id="45656"/>
    <lineage>
        <taxon>Bacteria</taxon>
        <taxon>Pseudomonadati</taxon>
        <taxon>Thermodesulfobacteriota</taxon>
        <taxon>Desulfobacteria</taxon>
        <taxon>Desulfobacterales</taxon>
        <taxon>Desulfococcaceae</taxon>
        <taxon>Desulfonema</taxon>
    </lineage>
</organism>
<feature type="transmembrane region" description="Helical" evidence="1">
    <location>
        <begin position="6"/>
        <end position="26"/>
    </location>
</feature>
<dbReference type="Proteomes" id="UP000663720">
    <property type="component" value="Chromosome"/>
</dbReference>
<dbReference type="EMBL" id="CP061799">
    <property type="protein sequence ID" value="QTA83881.1"/>
    <property type="molecule type" value="Genomic_DNA"/>
</dbReference>
<name>A0A975BEC2_9BACT</name>
<evidence type="ECO:0000313" key="2">
    <source>
        <dbReference type="EMBL" id="QTA83881.1"/>
    </source>
</evidence>
<gene>
    <name evidence="2" type="ORF">dnl_63050</name>
</gene>
<evidence type="ECO:0000313" key="3">
    <source>
        <dbReference type="Proteomes" id="UP000663720"/>
    </source>
</evidence>
<dbReference type="KEGG" id="dli:dnl_63050"/>
<sequence>MNIISLLTGTTVGVTFSFILGLSAGIKPDNINAVVEIAGTGFAAGLLLGCIITFTIITKMEVTK</sequence>
<reference evidence="2" key="1">
    <citation type="journal article" date="2021" name="Microb. Physiol.">
        <title>Proteogenomic Insights into the Physiology of Marine, Sulfate-Reducing, Filamentous Desulfonema limicola and Desulfonema magnum.</title>
        <authorList>
            <person name="Schnaars V."/>
            <person name="Wohlbrand L."/>
            <person name="Scheve S."/>
            <person name="Hinrichs C."/>
            <person name="Reinhardt R."/>
            <person name="Rabus R."/>
        </authorList>
    </citation>
    <scope>NUCLEOTIDE SEQUENCE</scope>
    <source>
        <strain evidence="2">5ac10</strain>
    </source>
</reference>
<feature type="transmembrane region" description="Helical" evidence="1">
    <location>
        <begin position="33"/>
        <end position="57"/>
    </location>
</feature>
<keyword evidence="1" id="KW-0472">Membrane</keyword>
<dbReference type="RefSeq" id="WP_207689664.1">
    <property type="nucleotide sequence ID" value="NZ_CP061799.1"/>
</dbReference>
<protein>
    <submittedName>
        <fullName evidence="2">Uncharacterized protein</fullName>
    </submittedName>
</protein>
<dbReference type="AlphaFoldDB" id="A0A975BEC2"/>
<keyword evidence="3" id="KW-1185">Reference proteome</keyword>
<keyword evidence="1" id="KW-0812">Transmembrane</keyword>
<proteinExistence type="predicted"/>
<accession>A0A975BEC2</accession>
<evidence type="ECO:0000256" key="1">
    <source>
        <dbReference type="SAM" id="Phobius"/>
    </source>
</evidence>